<evidence type="ECO:0000313" key="1">
    <source>
        <dbReference type="EMBL" id="ORW33248.1"/>
    </source>
</evidence>
<sequence length="461" mass="52020">MTNSSDRKVIAEWIAGRYKRLAKANVSQSLDGNTLSWYGVELGHLVTDPVTKKRRGLAILNGDRFATGGWGNGGGRYQAETRAGLTLAGIPFVIVPFTACRAARIDVPTIRPVHVEPERYEVIHHRAADPPANMVIDPGHVPAASVRFGNDWLEPVGGVPVSDLVGSINQHGDLRWFTQAVLKREGMYEWYTNVHFLGDAVFTATVQSLNGRRNRRNVPFISSFDRQESRTLYFLSELPRTATDLEDALEALKPESVTTAESMGKVVCRQGDMFWICLEGVTRRDLRKLGAEFTRRKLTMTLRSYAQSQVAQRKQLEAIAVEVGPRPQRQQPGGVWEPYPDFSKREQEWRSKIADTYNARHTNGDRYRTISEWQVPAVLRYRPSRWDRDRDVEGEPLYGTAHTATEVATLPDGTQLARGCIFHEPTLIGERRPADHARRKLGDGRSWGVVVRNTVPLQRNR</sequence>
<comment type="caution">
    <text evidence="1">The sequence shown here is derived from an EMBL/GenBank/DDBJ whole genome shotgun (WGS) entry which is preliminary data.</text>
</comment>
<gene>
    <name evidence="1" type="ORF">AWB91_08970</name>
</gene>
<accession>A0ABX3VS98</accession>
<dbReference type="Proteomes" id="UP000193801">
    <property type="component" value="Unassembled WGS sequence"/>
</dbReference>
<evidence type="ECO:0000313" key="2">
    <source>
        <dbReference type="Proteomes" id="UP000193801"/>
    </source>
</evidence>
<dbReference type="RefSeq" id="WP_139830943.1">
    <property type="nucleotide sequence ID" value="NZ_LQPK01000005.1"/>
</dbReference>
<name>A0ABX3VS98_9MYCO</name>
<protein>
    <submittedName>
        <fullName evidence="1">Uncharacterized protein</fullName>
    </submittedName>
</protein>
<proteinExistence type="predicted"/>
<reference evidence="1 2" key="1">
    <citation type="journal article" date="2015" name="Emerg. Microbes Infect.">
        <title>Characterization of 17 strains belonging to the Mycobacterium simiae complex and description of Mycobacterium paraense sp. nov.</title>
        <authorList>
            <person name="Fusco da Costa A.R."/>
            <person name="Fedrizzi T."/>
            <person name="Lopes M.L."/>
            <person name="Pecorari M."/>
            <person name="Oliveira da Costa W.L."/>
            <person name="Giacobazzi E."/>
            <person name="da Costa Bahia J.R."/>
            <person name="De Sanctis V."/>
            <person name="Batista Lima K.V."/>
            <person name="Bertorelli R."/>
            <person name="Grottola A."/>
            <person name="Fabio A."/>
            <person name="Mariottini A."/>
            <person name="Ferretti P."/>
            <person name="Di Leva F."/>
            <person name="Fregni Serpini G."/>
            <person name="Tagliazucchi S."/>
            <person name="Rumpianesi F."/>
            <person name="Jousson O."/>
            <person name="Segata N."/>
            <person name="Tortoli E."/>
        </authorList>
    </citation>
    <scope>NUCLEOTIDE SEQUENCE [LARGE SCALE GENOMIC DNA]</scope>
    <source>
        <strain evidence="1 2">FI-07156</strain>
    </source>
</reference>
<keyword evidence="2" id="KW-1185">Reference proteome</keyword>
<organism evidence="1 2">
    <name type="scientific">Mycobacterium paraense</name>
    <dbReference type="NCBI Taxonomy" id="767916"/>
    <lineage>
        <taxon>Bacteria</taxon>
        <taxon>Bacillati</taxon>
        <taxon>Actinomycetota</taxon>
        <taxon>Actinomycetes</taxon>
        <taxon>Mycobacteriales</taxon>
        <taxon>Mycobacteriaceae</taxon>
        <taxon>Mycobacterium</taxon>
        <taxon>Mycobacterium simiae complex</taxon>
    </lineage>
</organism>
<dbReference type="EMBL" id="LQPK01000005">
    <property type="protein sequence ID" value="ORW33248.1"/>
    <property type="molecule type" value="Genomic_DNA"/>
</dbReference>